<gene>
    <name evidence="1" type="primary">L</name>
</gene>
<feature type="non-terminal residue" evidence="1">
    <location>
        <position position="36"/>
    </location>
</feature>
<accession>L7RGB3</accession>
<protein>
    <submittedName>
        <fullName evidence="1">Polymerase</fullName>
    </submittedName>
</protein>
<organism evidence="1">
    <name type="scientific">Manitoba virus</name>
    <dbReference type="NCBI Taxonomy" id="1272949"/>
    <lineage>
        <taxon>Viruses</taxon>
        <taxon>Riboviria</taxon>
        <taxon>Orthornavirae</taxon>
        <taxon>Negarnaviricota</taxon>
        <taxon>Haploviricotina</taxon>
        <taxon>Monjiviricetes</taxon>
        <taxon>Mononegavirales</taxon>
        <taxon>Rhabdoviridae</taxon>
        <taxon>Alpharhabdovirinae</taxon>
        <taxon>Hapavirus</taxon>
        <taxon>Hapavirus manitoba</taxon>
    </lineage>
</organism>
<evidence type="ECO:0000313" key="1">
    <source>
        <dbReference type="EMBL" id="AGC04644.1"/>
    </source>
</evidence>
<feature type="non-terminal residue" evidence="1">
    <location>
        <position position="1"/>
    </location>
</feature>
<reference evidence="1" key="1">
    <citation type="submission" date="2012-07" db="EMBL/GenBank/DDBJ databases">
        <authorList>
            <person name="Aznar C."/>
            <person name="Vazquez-Moron S."/>
            <person name="Martson D."/>
            <person name="Juste J."/>
            <person name="Ibanez C."/>
            <person name="Berciano J.M."/>
            <person name="Garin I."/>
            <person name="Aihartza J."/>
            <person name="Banyard A.C."/>
            <person name="McElhinney L."/>
            <person name="Fooks A.R."/>
            <person name="Echevarria J."/>
        </authorList>
    </citation>
    <scope>NUCLEOTIDE SEQUENCE</scope>
    <source>
        <strain evidence="1">Mn 936-77</strain>
    </source>
</reference>
<dbReference type="EMBL" id="JX277007">
    <property type="protein sequence ID" value="AGC04644.1"/>
    <property type="molecule type" value="Viral_cRNA"/>
</dbReference>
<sequence>ADDLQEVIKKMLENVSGQGLSDYSFISIEKHIDYEK</sequence>
<reference evidence="1" key="2">
    <citation type="journal article" date="2013" name="J. Gen. Virol.">
        <title>Detection of rhabdovirus viral RNA in oropharyngeal swabs and ectoparasites of Spanish bats.</title>
        <authorList>
            <person name="Aznar-Lopez C."/>
            <person name="Vazquez-Moron S."/>
            <person name="Marston D.A."/>
            <person name="Juste J."/>
            <person name="Ibanez C."/>
            <person name="Berciano J.M."/>
            <person name="Salsamendi E."/>
            <person name="Aihartza J."/>
            <person name="Banyard A.C."/>
            <person name="McElhinney L."/>
            <person name="Fooks A.R."/>
            <person name="Echevarria J."/>
        </authorList>
    </citation>
    <scope>NUCLEOTIDE SEQUENCE</scope>
    <source>
        <strain evidence="1">Mn 936-77</strain>
    </source>
</reference>
<proteinExistence type="predicted"/>
<name>L7RGB3_9RHAB</name>